<evidence type="ECO:0000256" key="6">
    <source>
        <dbReference type="ARBA" id="ARBA00023136"/>
    </source>
</evidence>
<keyword evidence="6 9" id="KW-0472">Membrane</keyword>
<dbReference type="GO" id="GO:0016746">
    <property type="term" value="F:acyltransferase activity"/>
    <property type="evidence" value="ECO:0007669"/>
    <property type="project" value="UniProtKB-KW"/>
</dbReference>
<feature type="transmembrane region" description="Helical" evidence="9">
    <location>
        <begin position="81"/>
        <end position="100"/>
    </location>
</feature>
<accession>A0ABS9IUZ0</accession>
<keyword evidence="7 11" id="KW-0012">Acyltransferase</keyword>
<evidence type="ECO:0000256" key="7">
    <source>
        <dbReference type="ARBA" id="ARBA00023315"/>
    </source>
</evidence>
<evidence type="ECO:0000256" key="1">
    <source>
        <dbReference type="ARBA" id="ARBA00004651"/>
    </source>
</evidence>
<evidence type="ECO:0000256" key="8">
    <source>
        <dbReference type="SAM" id="MobiDB-lite"/>
    </source>
</evidence>
<dbReference type="EMBL" id="JAKKOR010000009">
    <property type="protein sequence ID" value="MCF8589374.1"/>
    <property type="molecule type" value="Genomic_DNA"/>
</dbReference>
<dbReference type="SUPFAM" id="SSF52266">
    <property type="entry name" value="SGNH hydrolase"/>
    <property type="match status" value="1"/>
</dbReference>
<evidence type="ECO:0000256" key="5">
    <source>
        <dbReference type="ARBA" id="ARBA00022989"/>
    </source>
</evidence>
<feature type="domain" description="Acyltransferase 3" evidence="10">
    <location>
        <begin position="13"/>
        <end position="344"/>
    </location>
</feature>
<dbReference type="InterPro" id="IPR036514">
    <property type="entry name" value="SGNH_hydro_sf"/>
</dbReference>
<dbReference type="CDD" id="cd00229">
    <property type="entry name" value="SGNH_hydrolase"/>
    <property type="match status" value="1"/>
</dbReference>
<feature type="transmembrane region" description="Helical" evidence="9">
    <location>
        <begin position="328"/>
        <end position="349"/>
    </location>
</feature>
<dbReference type="Pfam" id="PF01757">
    <property type="entry name" value="Acyl_transf_3"/>
    <property type="match status" value="1"/>
</dbReference>
<comment type="subcellular location">
    <subcellularLocation>
        <location evidence="1">Cell membrane</location>
        <topology evidence="1">Multi-pass membrane protein</topology>
    </subcellularLocation>
</comment>
<keyword evidence="12" id="KW-1185">Reference proteome</keyword>
<keyword evidence="3" id="KW-0808">Transferase</keyword>
<feature type="transmembrane region" description="Helical" evidence="9">
    <location>
        <begin position="236"/>
        <end position="253"/>
    </location>
</feature>
<feature type="transmembrane region" description="Helical" evidence="9">
    <location>
        <begin position="151"/>
        <end position="167"/>
    </location>
</feature>
<evidence type="ECO:0000256" key="4">
    <source>
        <dbReference type="ARBA" id="ARBA00022692"/>
    </source>
</evidence>
<dbReference type="RefSeq" id="WP_236998593.1">
    <property type="nucleotide sequence ID" value="NZ_JAKKOR010000009.1"/>
</dbReference>
<organism evidence="11 12">
    <name type="scientific">Gordonia liuliyuniae</name>
    <dbReference type="NCBI Taxonomy" id="2911517"/>
    <lineage>
        <taxon>Bacteria</taxon>
        <taxon>Bacillati</taxon>
        <taxon>Actinomycetota</taxon>
        <taxon>Actinomycetes</taxon>
        <taxon>Mycobacteriales</taxon>
        <taxon>Gordoniaceae</taxon>
        <taxon>Gordonia</taxon>
    </lineage>
</organism>
<comment type="caution">
    <text evidence="11">The sequence shown here is derived from an EMBL/GenBank/DDBJ whole genome shotgun (WGS) entry which is preliminary data.</text>
</comment>
<feature type="transmembrane region" description="Helical" evidence="9">
    <location>
        <begin position="208"/>
        <end position="224"/>
    </location>
</feature>
<evidence type="ECO:0000256" key="2">
    <source>
        <dbReference type="ARBA" id="ARBA00022475"/>
    </source>
</evidence>
<feature type="transmembrane region" description="Helical" evidence="9">
    <location>
        <begin position="176"/>
        <end position="196"/>
    </location>
</feature>
<feature type="compositionally biased region" description="Low complexity" evidence="8">
    <location>
        <begin position="426"/>
        <end position="436"/>
    </location>
</feature>
<keyword evidence="4 9" id="KW-0812">Transmembrane</keyword>
<feature type="transmembrane region" description="Helical" evidence="9">
    <location>
        <begin position="37"/>
        <end position="60"/>
    </location>
</feature>
<keyword evidence="5 9" id="KW-1133">Transmembrane helix</keyword>
<sequence>MPRPTHGQSTYLPGLDGIRAVAVILVLLYHLQVPGFGGGLLGVGVFFTLSGFLITSLLIAARERTGGLGLKTFWIRRARRLFPAVALVLAATIATTAIFVPDKLGTYTGQALSALFYVNNWQTIASDTSYFDRFGGPSPLSHMWSLSIEEQLYIVWPLVLALFYLTLRRRWLMSQVTLLLALGSFYLLATLAEAGFDNTRAYEGTDTRAGGLLLGAVLAFWWPARAHRATHNQRCLIDALGIAGLGTILYLSTTTTDSSQSLYSWGIAVLTVATMGVLTAAVTPSTFIATLLSTQPFRWIGERSYGIYLWHMPLVAFLPSVVRGDSAVVSSIVVVSATLVLASLSWRYVEDPIRRYGFRAALTTPRLPEDTLRAALLTTLISMFTGIARVLDRLRRRITPEPLNPEPVTEQPVTDEPAPELEADADPAPLAEPATAWDDPHRAQLEPAPLREEPVDVAATRIVEEPVDLSPAEPAAPGGSIEPLAADTRRFAAPTEITVLQSAPSVLNLPPAPQAYSAIGPDSATALERVPAVGESTHRTRRSSPARAVMATLMVVGLAIGAMVGVSYLNPDLPVVSALYRPDTGGSGVDDGVDDALNPDRYGPTMPAAQRRTKCSTVIHVGDSTSIGMNDVGMQPNPVLRLSGRYREYGADRYVSDVVGGRSSMERLNGEPNATESITSDLARGLRGCWVVAMGINDTANVEVGGQGPVDMRIDNLMKPLAGQPVMWPTIATNALNENPAYDNEAMRNFNRALVRACERYPNLRVYDRAGELHQDWFLDGVHYTQAGYVERARRFAVALATVYPATDLPPAGCVLRSTDAVVAPHH</sequence>
<dbReference type="InterPro" id="IPR002656">
    <property type="entry name" value="Acyl_transf_3_dom"/>
</dbReference>
<name>A0ABS9IUZ0_9ACTN</name>
<evidence type="ECO:0000256" key="3">
    <source>
        <dbReference type="ARBA" id="ARBA00022679"/>
    </source>
</evidence>
<feature type="region of interest" description="Disordered" evidence="8">
    <location>
        <begin position="400"/>
        <end position="440"/>
    </location>
</feature>
<dbReference type="Gene3D" id="3.40.50.1110">
    <property type="entry name" value="SGNH hydrolase"/>
    <property type="match status" value="1"/>
</dbReference>
<protein>
    <submittedName>
        <fullName evidence="11">Acyltransferase family protein</fullName>
    </submittedName>
</protein>
<gene>
    <name evidence="11" type="ORF">L5G33_12985</name>
</gene>
<feature type="transmembrane region" description="Helical" evidence="9">
    <location>
        <begin position="305"/>
        <end position="322"/>
    </location>
</feature>
<feature type="transmembrane region" description="Helical" evidence="9">
    <location>
        <begin position="548"/>
        <end position="569"/>
    </location>
</feature>
<dbReference type="PANTHER" id="PTHR23028:SF53">
    <property type="entry name" value="ACYL_TRANSF_3 DOMAIN-CONTAINING PROTEIN"/>
    <property type="match status" value="1"/>
</dbReference>
<evidence type="ECO:0000313" key="11">
    <source>
        <dbReference type="EMBL" id="MCF8589374.1"/>
    </source>
</evidence>
<evidence type="ECO:0000259" key="10">
    <source>
        <dbReference type="Pfam" id="PF01757"/>
    </source>
</evidence>
<dbReference type="InterPro" id="IPR050879">
    <property type="entry name" value="Acyltransferase_3"/>
</dbReference>
<feature type="transmembrane region" description="Helical" evidence="9">
    <location>
        <begin position="265"/>
        <end position="293"/>
    </location>
</feature>
<evidence type="ECO:0000256" key="9">
    <source>
        <dbReference type="SAM" id="Phobius"/>
    </source>
</evidence>
<keyword evidence="2" id="KW-1003">Cell membrane</keyword>
<feature type="transmembrane region" description="Helical" evidence="9">
    <location>
        <begin position="12"/>
        <end position="31"/>
    </location>
</feature>
<reference evidence="11 12" key="1">
    <citation type="submission" date="2022-01" db="EMBL/GenBank/DDBJ databases">
        <authorList>
            <person name="Huang Y."/>
        </authorList>
    </citation>
    <scope>NUCLEOTIDE SEQUENCE [LARGE SCALE GENOMIC DNA]</scope>
    <source>
        <strain evidence="11 12">HY366</strain>
    </source>
</reference>
<dbReference type="PANTHER" id="PTHR23028">
    <property type="entry name" value="ACETYLTRANSFERASE"/>
    <property type="match status" value="1"/>
</dbReference>
<dbReference type="Proteomes" id="UP001200110">
    <property type="component" value="Unassembled WGS sequence"/>
</dbReference>
<proteinExistence type="predicted"/>
<evidence type="ECO:0000313" key="12">
    <source>
        <dbReference type="Proteomes" id="UP001200110"/>
    </source>
</evidence>